<comment type="similarity">
    <text evidence="3">Belongs to the troponin T family.</text>
</comment>
<feature type="compositionally biased region" description="Polar residues" evidence="10">
    <location>
        <begin position="1198"/>
        <end position="1224"/>
    </location>
</feature>
<dbReference type="InterPro" id="IPR038077">
    <property type="entry name" value="Troponin_sf"/>
</dbReference>
<feature type="compositionally biased region" description="Polar residues" evidence="10">
    <location>
        <begin position="1165"/>
        <end position="1190"/>
    </location>
</feature>
<dbReference type="GO" id="GO:0005861">
    <property type="term" value="C:troponin complex"/>
    <property type="evidence" value="ECO:0007669"/>
    <property type="project" value="InterPro"/>
</dbReference>
<dbReference type="PANTHER" id="PTHR12392">
    <property type="entry name" value="LADININ 1"/>
    <property type="match status" value="1"/>
</dbReference>
<feature type="compositionally biased region" description="Polar residues" evidence="10">
    <location>
        <begin position="619"/>
        <end position="633"/>
    </location>
</feature>
<evidence type="ECO:0000256" key="10">
    <source>
        <dbReference type="SAM" id="MobiDB-lite"/>
    </source>
</evidence>
<evidence type="ECO:0000256" key="3">
    <source>
        <dbReference type="ARBA" id="ARBA00008330"/>
    </source>
</evidence>
<feature type="compositionally biased region" description="Polar residues" evidence="10">
    <location>
        <begin position="1143"/>
        <end position="1157"/>
    </location>
</feature>
<evidence type="ECO:0000256" key="9">
    <source>
        <dbReference type="SAM" id="Coils"/>
    </source>
</evidence>
<reference evidence="11" key="1">
    <citation type="submission" date="2020-03" db="EMBL/GenBank/DDBJ databases">
        <title>Studies in the Genomics of Life Span.</title>
        <authorList>
            <person name="Glass D."/>
        </authorList>
    </citation>
    <scope>NUCLEOTIDE SEQUENCE</scope>
    <source>
        <strain evidence="11">LTLLF</strain>
        <tissue evidence="11">Muscle</tissue>
    </source>
</reference>
<feature type="compositionally biased region" description="Basic and acidic residues" evidence="10">
    <location>
        <begin position="547"/>
        <end position="560"/>
    </location>
</feature>
<dbReference type="GO" id="GO:0005198">
    <property type="term" value="F:structural molecule activity"/>
    <property type="evidence" value="ECO:0007669"/>
    <property type="project" value="InterPro"/>
</dbReference>
<feature type="region of interest" description="Disordered" evidence="10">
    <location>
        <begin position="704"/>
        <end position="730"/>
    </location>
</feature>
<evidence type="ECO:0000256" key="7">
    <source>
        <dbReference type="ARBA" id="ARBA00023179"/>
    </source>
</evidence>
<dbReference type="Gene3D" id="6.10.250.180">
    <property type="match status" value="1"/>
</dbReference>
<dbReference type="Gene3D" id="1.20.5.350">
    <property type="match status" value="2"/>
</dbReference>
<name>A0A8J6L4E5_MICOH</name>
<dbReference type="InterPro" id="IPR001978">
    <property type="entry name" value="Troponin"/>
</dbReference>
<feature type="region of interest" description="Disordered" evidence="10">
    <location>
        <begin position="959"/>
        <end position="1023"/>
    </location>
</feature>
<evidence type="ECO:0000256" key="6">
    <source>
        <dbReference type="ARBA" id="ARBA00022990"/>
    </source>
</evidence>
<feature type="compositionally biased region" description="Polar residues" evidence="10">
    <location>
        <begin position="1241"/>
        <end position="1256"/>
    </location>
</feature>
<comment type="function">
    <text evidence="1">Troponin I is the inhibitory subunit of troponin, the thin filament regulatory complex which confers calcium-sensitivity to striated muscle actomyosin ATPase activity.</text>
</comment>
<dbReference type="Pfam" id="PF00992">
    <property type="entry name" value="Troponin"/>
    <property type="match status" value="2"/>
</dbReference>
<feature type="region of interest" description="Disordered" evidence="10">
    <location>
        <begin position="1143"/>
        <end position="1289"/>
    </location>
</feature>
<comment type="caution">
    <text evidence="11">The sequence shown here is derived from an EMBL/GenBank/DDBJ whole genome shotgun (WGS) entry which is preliminary data.</text>
</comment>
<gene>
    <name evidence="11" type="ORF">LTLLF_208285</name>
</gene>
<keyword evidence="7" id="KW-0514">Muscle protein</keyword>
<comment type="function">
    <text evidence="2">Troponin T is the tropomyosin-binding subunit of troponin, the thin filament regulatory complex which confers calcium-sensitivity to striated muscle actomyosin ATPase activity.</text>
</comment>
<dbReference type="SUPFAM" id="SSF90250">
    <property type="entry name" value="Troponin coil-coiled subunits"/>
    <property type="match status" value="2"/>
</dbReference>
<feature type="compositionally biased region" description="Basic and acidic residues" evidence="10">
    <location>
        <begin position="463"/>
        <end position="478"/>
    </location>
</feature>
<dbReference type="PANTHER" id="PTHR12392:SF0">
    <property type="entry name" value="LADININ-1"/>
    <property type="match status" value="1"/>
</dbReference>
<evidence type="ECO:0000256" key="2">
    <source>
        <dbReference type="ARBA" id="ARBA00003363"/>
    </source>
</evidence>
<evidence type="ECO:0000256" key="1">
    <source>
        <dbReference type="ARBA" id="ARBA00001988"/>
    </source>
</evidence>
<feature type="coiled-coil region" evidence="9">
    <location>
        <begin position="1071"/>
        <end position="1105"/>
    </location>
</feature>
<dbReference type="GO" id="GO:0003779">
    <property type="term" value="F:actin binding"/>
    <property type="evidence" value="ECO:0007669"/>
    <property type="project" value="UniProtKB-KW"/>
</dbReference>
<feature type="compositionally biased region" description="Basic and acidic residues" evidence="10">
    <location>
        <begin position="596"/>
        <end position="608"/>
    </location>
</feature>
<feature type="compositionally biased region" description="Acidic residues" evidence="10">
    <location>
        <begin position="866"/>
        <end position="885"/>
    </location>
</feature>
<dbReference type="FunFam" id="1.20.5.350:FF:000002">
    <property type="entry name" value="troponin I, fast skeletal muscle"/>
    <property type="match status" value="1"/>
</dbReference>
<feature type="region of interest" description="Disordered" evidence="10">
    <location>
        <begin position="822"/>
        <end position="933"/>
    </location>
</feature>
<evidence type="ECO:0000256" key="5">
    <source>
        <dbReference type="ARBA" id="ARBA00022553"/>
    </source>
</evidence>
<protein>
    <submittedName>
        <fullName evidence="11">Ladinin-1</fullName>
    </submittedName>
</protein>
<feature type="coiled-coil region" evidence="9">
    <location>
        <begin position="6"/>
        <end position="58"/>
    </location>
</feature>
<evidence type="ECO:0000256" key="8">
    <source>
        <dbReference type="ARBA" id="ARBA00023203"/>
    </source>
</evidence>
<dbReference type="Proteomes" id="UP000710432">
    <property type="component" value="Unassembled WGS sequence"/>
</dbReference>
<dbReference type="EMBL" id="JAATJU010001300">
    <property type="protein sequence ID" value="KAH0520119.1"/>
    <property type="molecule type" value="Genomic_DNA"/>
</dbReference>
<keyword evidence="8" id="KW-0009">Actin-binding</keyword>
<sequence length="1289" mass="143468">MLAKAKECWEQEHEEREAEKVRYLAERIPTLQTRGLSLSALQDLCRELHAKVEVVDEERYDIEAKCLHNTREIKDLKLKVLDLRGKFKRPPLRRVRVSADAMLRALLGSKHKVSMDLRANLKSVKKDDTEKERPVEVGDWRKNVEAMSGMEGRKKMFDAAKSPTSQLLCPSSFSEQSRASPLVFMSKSLFYPGTQLLENKNTVTFASWATYTPFATLRATEAPYPGFTSSQSPQFGGQSRRAAALETRPGGDQRGFVWDAHTPEAAPGAGEWERGGAGQSRAEISGHVTLPGAGEGPQVSGGARSSARGGRGARQHVGQQKGLVRAVQTLIHLTTSDPWDPALSLARQRTLEDEEEQERERRRRHRNLSSTTDDESPKVTQNGAQRSVERLPSVEEAEVPKPSPTASKDEEEDIQAILRTRKERRQRRQVIEAVQAPVQETLEGEKDSPGHEQTSTQPLVPKKKAEPLPRRRLSREQRGPWAQEEEPLKGRELGGGGKELPEEAEVQQKTLVSEKAPGPEKTPVPAKRLTSEKACPSEKGSATEKASPAEKKHSPEKLVLEKTSVSDKSPIPEKTLTSLKTAAPEKRPAPVLEKAVVSEKMQERRLVSEKASIFEKSLVSETKLTSNKATASEQPPGPGGSQATTREPRGRAVPGKSPPSSAEQCTTDPLTKASCFPPITLQVKIPSKDEEADISSPTLLTYSSSLKRSSPRTISFRMSPRKDNSETTLTRSASVRLPASTVKLGEKLERYHTAIQRSESVRSPGSTRTEVLVTPAGVASKRHLFEKELAGQSRTEPTIRKENLRLSGVVTSRLNLWISKTQDSGDQGAQEVQKEASVTRRAQWGNKSAMSLDAEACPGDAKEQEEAVEEEDGGAEAEPEGEAETEETKAEEVDLDEEAKDAEDGPAEESKPKPSRLFMPNLVPPKIPDGERVDFDDIHRKRMEKDLNELQTLIEAHFENRKKEEEELISLKDRIEKRRAERAEQQRIRNEREKERQNRLAEERARREEEENRRKAEDEARKKKALSNMMHFGGYIQKTERKSGKRQTEREKKKKILAERRKVLAIDHLNEDQLREKAKELWQSIHNLEAEKFDLQEKFKQQKYEINVLRNRINDNQKVSQLSSFGLNYCLPEQGLEAVTDLTAQQGKPSGNPTVQQGKPLGDPTVQQGKPSKDPTVQQDKPSKNPTVQQGKPPENPIAQQDKTPENPTVLQGKPQGTPQSNRASPRGPHSPAGQAPGDPTVQQGKPQGTPQSSRASPRGPHSPTGQAPGDPTVQQGKPQRGEHRCEDR</sequence>
<feature type="compositionally biased region" description="Basic and acidic residues" evidence="10">
    <location>
        <begin position="1280"/>
        <end position="1289"/>
    </location>
</feature>
<keyword evidence="9" id="KW-0175">Coiled coil</keyword>
<proteinExistence type="inferred from homology"/>
<feature type="compositionally biased region" description="Polar residues" evidence="10">
    <location>
        <begin position="658"/>
        <end position="669"/>
    </location>
</feature>
<dbReference type="InterPro" id="IPR017404">
    <property type="entry name" value="Ladinin_1"/>
</dbReference>
<feature type="compositionally biased region" description="Acidic residues" evidence="10">
    <location>
        <begin position="893"/>
        <end position="907"/>
    </location>
</feature>
<evidence type="ECO:0000313" key="12">
    <source>
        <dbReference type="Proteomes" id="UP000710432"/>
    </source>
</evidence>
<feature type="compositionally biased region" description="Basic and acidic residues" evidence="10">
    <location>
        <begin position="959"/>
        <end position="1021"/>
    </location>
</feature>
<evidence type="ECO:0000256" key="4">
    <source>
        <dbReference type="ARBA" id="ARBA00009930"/>
    </source>
</evidence>
<feature type="region of interest" description="Disordered" evidence="10">
    <location>
        <begin position="348"/>
        <end position="678"/>
    </location>
</feature>
<comment type="similarity">
    <text evidence="4">Belongs to the troponin I family.</text>
</comment>
<organism evidence="11 12">
    <name type="scientific">Microtus ochrogaster</name>
    <name type="common">Prairie vole</name>
    <dbReference type="NCBI Taxonomy" id="79684"/>
    <lineage>
        <taxon>Eukaryota</taxon>
        <taxon>Metazoa</taxon>
        <taxon>Chordata</taxon>
        <taxon>Craniata</taxon>
        <taxon>Vertebrata</taxon>
        <taxon>Euteleostomi</taxon>
        <taxon>Mammalia</taxon>
        <taxon>Eutheria</taxon>
        <taxon>Euarchontoglires</taxon>
        <taxon>Glires</taxon>
        <taxon>Rodentia</taxon>
        <taxon>Myomorpha</taxon>
        <taxon>Muroidea</taxon>
        <taxon>Cricetidae</taxon>
        <taxon>Arvicolinae</taxon>
        <taxon>Microtus</taxon>
    </lineage>
</organism>
<keyword evidence="5" id="KW-0597">Phosphoprotein</keyword>
<keyword evidence="6" id="KW-0007">Acetylation</keyword>
<dbReference type="FunFam" id="1.20.5.350:FF:000001">
    <property type="entry name" value="Troponin T, fast skeletal muscle"/>
    <property type="match status" value="1"/>
</dbReference>
<feature type="compositionally biased region" description="Basic residues" evidence="10">
    <location>
        <begin position="419"/>
        <end position="428"/>
    </location>
</feature>
<accession>A0A8J6L4E5</accession>
<evidence type="ECO:0000313" key="11">
    <source>
        <dbReference type="EMBL" id="KAH0520119.1"/>
    </source>
</evidence>
<feature type="region of interest" description="Disordered" evidence="10">
    <location>
        <begin position="287"/>
        <end position="321"/>
    </location>
</feature>